<evidence type="ECO:0000313" key="2">
    <source>
        <dbReference type="EMBL" id="AWK85817.1"/>
    </source>
</evidence>
<sequence>MGAVAQQEQAIPGDTVARGMAGVFGILKAWGASNEQARRILGSPPERTFYAWKSGKVGTVPHDTVRRLGYVLGIYKSLQIVYSNPQQADGWPSRENRAFGGQTPLERMAAGDVTDLAAVHHYVDAHRGAWS</sequence>
<name>A0A2S2CNC3_9PROT</name>
<reference evidence="3" key="1">
    <citation type="submission" date="2018-05" db="EMBL/GenBank/DDBJ databases">
        <title>Azospirillum thermophila sp. nov., a novel isolated from hot spring.</title>
        <authorList>
            <person name="Zhao Z."/>
        </authorList>
    </citation>
    <scope>NUCLEOTIDE SEQUENCE [LARGE SCALE GENOMIC DNA]</scope>
    <source>
        <strain evidence="3">CFH 70021</strain>
    </source>
</reference>
<dbReference type="KEGG" id="azz:DEW08_01715"/>
<organism evidence="2 3">
    <name type="scientific">Azospirillum thermophilum</name>
    <dbReference type="NCBI Taxonomy" id="2202148"/>
    <lineage>
        <taxon>Bacteria</taxon>
        <taxon>Pseudomonadati</taxon>
        <taxon>Pseudomonadota</taxon>
        <taxon>Alphaproteobacteria</taxon>
        <taxon>Rhodospirillales</taxon>
        <taxon>Azospirillaceae</taxon>
        <taxon>Azospirillum</taxon>
    </lineage>
</organism>
<evidence type="ECO:0000259" key="1">
    <source>
        <dbReference type="Pfam" id="PF09722"/>
    </source>
</evidence>
<feature type="domain" description="Antitoxin Xre/MbcA/ParS-like toxin-binding" evidence="1">
    <location>
        <begin position="77"/>
        <end position="128"/>
    </location>
</feature>
<dbReference type="EMBL" id="CP029352">
    <property type="protein sequence ID" value="AWK85817.1"/>
    <property type="molecule type" value="Genomic_DNA"/>
</dbReference>
<dbReference type="Pfam" id="PF09722">
    <property type="entry name" value="Xre_MbcA_ParS_C"/>
    <property type="match status" value="1"/>
</dbReference>
<dbReference type="AlphaFoldDB" id="A0A2S2CNC3"/>
<dbReference type="Proteomes" id="UP000245629">
    <property type="component" value="Chromosome 1"/>
</dbReference>
<proteinExistence type="predicted"/>
<keyword evidence="3" id="KW-1185">Reference proteome</keyword>
<accession>A0A2S2CNC3</accession>
<dbReference type="RefSeq" id="WP_109325233.1">
    <property type="nucleotide sequence ID" value="NZ_CP029352.1"/>
</dbReference>
<evidence type="ECO:0000313" key="3">
    <source>
        <dbReference type="Proteomes" id="UP000245629"/>
    </source>
</evidence>
<gene>
    <name evidence="2" type="ORF">DEW08_01715</name>
</gene>
<protein>
    <submittedName>
        <fullName evidence="2">DUF2384 domain-containing protein</fullName>
    </submittedName>
</protein>
<dbReference type="InterPro" id="IPR024467">
    <property type="entry name" value="Xre/MbcA/ParS-like_toxin-bd"/>
</dbReference>
<dbReference type="OrthoDB" id="117888at2"/>